<reference evidence="1" key="1">
    <citation type="submission" date="2019-08" db="EMBL/GenBank/DDBJ databases">
        <title>Genome sequence of Clostridiales bacterium MT110.</title>
        <authorList>
            <person name="Cao J."/>
        </authorList>
    </citation>
    <scope>NUCLEOTIDE SEQUENCE</scope>
    <source>
        <strain evidence="1">MT110</strain>
    </source>
</reference>
<gene>
    <name evidence="1" type="ORF">FRZ06_14670</name>
</gene>
<accession>A0ACD1ADD1</accession>
<evidence type="ECO:0000313" key="1">
    <source>
        <dbReference type="EMBL" id="QOX64496.1"/>
    </source>
</evidence>
<keyword evidence="2" id="KW-1185">Reference proteome</keyword>
<name>A0ACD1ADD1_9FIRM</name>
<organism evidence="1 2">
    <name type="scientific">Anoxybacterium hadale</name>
    <dbReference type="NCBI Taxonomy" id="3408580"/>
    <lineage>
        <taxon>Bacteria</taxon>
        <taxon>Bacillati</taxon>
        <taxon>Bacillota</taxon>
        <taxon>Clostridia</taxon>
        <taxon>Peptostreptococcales</taxon>
        <taxon>Anaerovoracaceae</taxon>
        <taxon>Anoxybacterium</taxon>
    </lineage>
</organism>
<protein>
    <submittedName>
        <fullName evidence="1">MFS transporter</fullName>
    </submittedName>
</protein>
<evidence type="ECO:0000313" key="2">
    <source>
        <dbReference type="Proteomes" id="UP000594014"/>
    </source>
</evidence>
<proteinExistence type="predicted"/>
<dbReference type="Proteomes" id="UP000594014">
    <property type="component" value="Chromosome"/>
</dbReference>
<dbReference type="EMBL" id="CP042469">
    <property type="protein sequence ID" value="QOX64496.1"/>
    <property type="molecule type" value="Genomic_DNA"/>
</dbReference>
<sequence>MEQENTRNKWSVLMVVVVSTFMSTLDGSIVNVALPNMARALGVGTSRIQLVALSYLIVISGMVLIFGRLGDMIGKSRTFRYGLLIFSVGSLLCGISYSFLFLIVSRVVQAVGAAAMMANNQGIIAEVFPAAERGRALGLSGTAVALGSLVGPGLGGIIVGVGRWEYIFLINVPIGIAAYFFAYRLLPKGKSMAGQKMDGLGALLLLLSIIPLFTALGEGLNRGFTDSVILCGFGVSIVSFFLFIQLEKRKEHPLIRLEIFQNRLFSLSIFCSFLTFVAMFCSNIILPFYLQDVMAYSPQHAGLILMIYPLILMVAAPFGGHLSDKIGSEILTVVGLSLASAGLFAMGTLNQNSSMFHLVLFIAVMAMGMGLFQSPNTSLIMSTVPRNKLGIAGSVNALVRNLGMVSGIALATTVLYSMMSLKLAYKVSNYTAGQDQAFIYGMHVVYLIAAGISLLGAILTLLRYLRSPCWKSERGRVLGN</sequence>